<evidence type="ECO:0000313" key="1">
    <source>
        <dbReference type="EMBL" id="OAM23206.1"/>
    </source>
</evidence>
<reference evidence="2" key="1">
    <citation type="submission" date="2016-05" db="EMBL/GenBank/DDBJ databases">
        <title>Draft genome of Corynebacterium afermentans subsp. afermentans LCDC 88199T.</title>
        <authorList>
            <person name="Bernier A.-M."/>
            <person name="Bernard K."/>
        </authorList>
    </citation>
    <scope>NUCLEOTIDE SEQUENCE [LARGE SCALE GENOMIC DNA]</scope>
    <source>
        <strain evidence="2">NML04-0072</strain>
    </source>
</reference>
<dbReference type="Proteomes" id="UP000077589">
    <property type="component" value="Unassembled WGS sequence"/>
</dbReference>
<name>A0A1A9RQB9_EIKCO</name>
<dbReference type="SUPFAM" id="SSF56349">
    <property type="entry name" value="DNA breaking-rejoining enzymes"/>
    <property type="match status" value="1"/>
</dbReference>
<dbReference type="GO" id="GO:0003677">
    <property type="term" value="F:DNA binding"/>
    <property type="evidence" value="ECO:0007669"/>
    <property type="project" value="InterPro"/>
</dbReference>
<evidence type="ECO:0000313" key="2">
    <source>
        <dbReference type="Proteomes" id="UP000077589"/>
    </source>
</evidence>
<sequence>MGEVKNLEPVEFLEYQEACRFLSFIRSQTHELALRDYCAVFMMLEYGWKISELLNKKVSDALRLIEEENVGRKPLREWCLGRPPGSFLFPGKDGREMTARNIQQRLLMWSYIGGFKPITPSILINTHRVAKLAAMFTEESFEWDGK</sequence>
<protein>
    <recommendedName>
        <fullName evidence="3">Tyr recombinase domain-containing protein</fullName>
    </recommendedName>
</protein>
<dbReference type="InterPro" id="IPR011010">
    <property type="entry name" value="DNA_brk_join_enz"/>
</dbReference>
<evidence type="ECO:0008006" key="3">
    <source>
        <dbReference type="Google" id="ProtNLM"/>
    </source>
</evidence>
<dbReference type="EMBL" id="LXSG01000008">
    <property type="protein sequence ID" value="OAM23206.1"/>
    <property type="molecule type" value="Genomic_DNA"/>
</dbReference>
<dbReference type="AlphaFoldDB" id="A0A1A9RQB9"/>
<proteinExistence type="predicted"/>
<organism evidence="1 2">
    <name type="scientific">Eikenella corrodens</name>
    <dbReference type="NCBI Taxonomy" id="539"/>
    <lineage>
        <taxon>Bacteria</taxon>
        <taxon>Pseudomonadati</taxon>
        <taxon>Pseudomonadota</taxon>
        <taxon>Betaproteobacteria</taxon>
        <taxon>Neisseriales</taxon>
        <taxon>Neisseriaceae</taxon>
        <taxon>Eikenella</taxon>
    </lineage>
</organism>
<comment type="caution">
    <text evidence="1">The sequence shown here is derived from an EMBL/GenBank/DDBJ whole genome shotgun (WGS) entry which is preliminary data.</text>
</comment>
<accession>A0A1A9RQB9</accession>
<gene>
    <name evidence="1" type="ORF">A7P90_01125</name>
</gene>